<protein>
    <recommendedName>
        <fullName evidence="10">Maltose/maltodextrin transport system permease protein</fullName>
    </recommendedName>
</protein>
<dbReference type="AlphaFoldDB" id="A0A1W1XMN0"/>
<evidence type="ECO:0000256" key="6">
    <source>
        <dbReference type="ARBA" id="ARBA00022692"/>
    </source>
</evidence>
<evidence type="ECO:0000256" key="1">
    <source>
        <dbReference type="ARBA" id="ARBA00004651"/>
    </source>
</evidence>
<dbReference type="RefSeq" id="WP_207651884.1">
    <property type="nucleotide sequence ID" value="NZ_FWXH01000008.1"/>
</dbReference>
<dbReference type="Gene3D" id="1.20.58.370">
    <property type="entry name" value="MalF N-terminal region-like"/>
    <property type="match status" value="1"/>
</dbReference>
<dbReference type="InterPro" id="IPR035277">
    <property type="entry name" value="MalF_N"/>
</dbReference>
<reference evidence="12 13" key="1">
    <citation type="submission" date="2017-04" db="EMBL/GenBank/DDBJ databases">
        <authorList>
            <person name="Afonso C.L."/>
            <person name="Miller P.J."/>
            <person name="Scott M.A."/>
            <person name="Spackman E."/>
            <person name="Goraichik I."/>
            <person name="Dimitrov K.M."/>
            <person name="Suarez D.L."/>
            <person name="Swayne D.E."/>
        </authorList>
    </citation>
    <scope>NUCLEOTIDE SEQUENCE [LARGE SCALE GENOMIC DNA]</scope>
    <source>
        <strain evidence="12 13">DSM 12555</strain>
    </source>
</reference>
<feature type="transmembrane region" description="Helical" evidence="9">
    <location>
        <begin position="290"/>
        <end position="310"/>
    </location>
</feature>
<evidence type="ECO:0000256" key="7">
    <source>
        <dbReference type="ARBA" id="ARBA00022989"/>
    </source>
</evidence>
<evidence type="ECO:0000256" key="10">
    <source>
        <dbReference type="RuleBase" id="RU367050"/>
    </source>
</evidence>
<dbReference type="EMBL" id="FWXH01000008">
    <property type="protein sequence ID" value="SMC25077.1"/>
    <property type="molecule type" value="Genomic_DNA"/>
</dbReference>
<dbReference type="PROSITE" id="PS50928">
    <property type="entry name" value="ABC_TM1"/>
    <property type="match status" value="1"/>
</dbReference>
<dbReference type="Proteomes" id="UP000192468">
    <property type="component" value="Unassembled WGS sequence"/>
</dbReference>
<evidence type="ECO:0000313" key="12">
    <source>
        <dbReference type="EMBL" id="SMC25077.1"/>
    </source>
</evidence>
<feature type="transmembrane region" description="Helical" evidence="9">
    <location>
        <begin position="86"/>
        <end position="110"/>
    </location>
</feature>
<name>A0A1W1XMN0_9CLOT</name>
<dbReference type="SUPFAM" id="SSF160964">
    <property type="entry name" value="MalF N-terminal region-like"/>
    <property type="match status" value="1"/>
</dbReference>
<sequence>MVSLEKRKKSDKPVMKKNLYDKIRPYVYLSPALISIFILAFLPIVYTVYIAFTNYNLNHLSDFHLIGIGNFVSIFNGPFKSVFFPVFGWTIIFAVIGTFGSFAIGLFFSILLNNPNMKEATVYKGLLILPWALPATIATLAWQGLLDQKYGGINILLKDLHLITTGIPWLTNPFWARVGICIATLWLGFPYMMNVCIGALSSIPDAYYEAAEIDGATKFQKFRKITLPSITSSSLPLLISSFSFNFSNLGAAYLITQGLPARASTQFAGYTDILASTTYKLSTQYTRYDMGAAFSIILFLIIGTISFISFKFSGAFKEVD</sequence>
<dbReference type="CDD" id="cd06261">
    <property type="entry name" value="TM_PBP2"/>
    <property type="match status" value="1"/>
</dbReference>
<dbReference type="InterPro" id="IPR000515">
    <property type="entry name" value="MetI-like"/>
</dbReference>
<feature type="transmembrane region" description="Helical" evidence="9">
    <location>
        <begin position="174"/>
        <end position="193"/>
    </location>
</feature>
<dbReference type="InterPro" id="IPR035906">
    <property type="entry name" value="MetI-like_sf"/>
</dbReference>
<feature type="domain" description="ABC transmembrane type-1" evidence="11">
    <location>
        <begin position="87"/>
        <end position="309"/>
    </location>
</feature>
<dbReference type="SUPFAM" id="SSF161098">
    <property type="entry name" value="MetI-like"/>
    <property type="match status" value="1"/>
</dbReference>
<dbReference type="GO" id="GO:0015423">
    <property type="term" value="F:ABC-type maltose transporter activity"/>
    <property type="evidence" value="ECO:0007669"/>
    <property type="project" value="TreeGrafter"/>
</dbReference>
<comment type="subcellular location">
    <subcellularLocation>
        <location evidence="1 9">Cell membrane</location>
        <topology evidence="1 9">Multi-pass membrane protein</topology>
    </subcellularLocation>
</comment>
<evidence type="ECO:0000256" key="9">
    <source>
        <dbReference type="RuleBase" id="RU363032"/>
    </source>
</evidence>
<gene>
    <name evidence="12" type="ORF">SAMN02745134_02349</name>
</gene>
<evidence type="ECO:0000256" key="5">
    <source>
        <dbReference type="ARBA" id="ARBA00022597"/>
    </source>
</evidence>
<evidence type="ECO:0000256" key="8">
    <source>
        <dbReference type="ARBA" id="ARBA00023136"/>
    </source>
</evidence>
<dbReference type="GO" id="GO:0042956">
    <property type="term" value="P:maltodextrin transmembrane transport"/>
    <property type="evidence" value="ECO:0007669"/>
    <property type="project" value="TreeGrafter"/>
</dbReference>
<feature type="transmembrane region" description="Helical" evidence="9">
    <location>
        <begin position="122"/>
        <end position="142"/>
    </location>
</feature>
<organism evidence="12 13">
    <name type="scientific">Clostridium acidisoli DSM 12555</name>
    <dbReference type="NCBI Taxonomy" id="1121291"/>
    <lineage>
        <taxon>Bacteria</taxon>
        <taxon>Bacillati</taxon>
        <taxon>Bacillota</taxon>
        <taxon>Clostridia</taxon>
        <taxon>Eubacteriales</taxon>
        <taxon>Clostridiaceae</taxon>
        <taxon>Clostridium</taxon>
    </lineage>
</organism>
<evidence type="ECO:0000256" key="4">
    <source>
        <dbReference type="ARBA" id="ARBA00022475"/>
    </source>
</evidence>
<keyword evidence="3 9" id="KW-0813">Transport</keyword>
<dbReference type="PANTHER" id="PTHR47314:SF1">
    <property type="entry name" value="MALTOSE_MALTODEXTRIN TRANSPORT SYSTEM PERMEASE PROTEIN MALF"/>
    <property type="match status" value="1"/>
</dbReference>
<keyword evidence="7 9" id="KW-1133">Transmembrane helix</keyword>
<feature type="transmembrane region" description="Helical" evidence="9">
    <location>
        <begin position="26"/>
        <end position="52"/>
    </location>
</feature>
<dbReference type="Gene3D" id="1.10.3720.10">
    <property type="entry name" value="MetI-like"/>
    <property type="match status" value="1"/>
</dbReference>
<proteinExistence type="inferred from homology"/>
<comment type="similarity">
    <text evidence="2 10">Belongs to the binding-protein-dependent transport system permease family. MalFG subfamily.</text>
</comment>
<dbReference type="STRING" id="1121291.SAMN02745134_02349"/>
<evidence type="ECO:0000313" key="13">
    <source>
        <dbReference type="Proteomes" id="UP000192468"/>
    </source>
</evidence>
<evidence type="ECO:0000259" key="11">
    <source>
        <dbReference type="PROSITE" id="PS50928"/>
    </source>
</evidence>
<evidence type="ECO:0000256" key="3">
    <source>
        <dbReference type="ARBA" id="ARBA00022448"/>
    </source>
</evidence>
<keyword evidence="6 9" id="KW-0812">Transmembrane</keyword>
<accession>A0A1W1XMN0</accession>
<keyword evidence="8 9" id="KW-0472">Membrane</keyword>
<evidence type="ECO:0000256" key="2">
    <source>
        <dbReference type="ARBA" id="ARBA00009047"/>
    </source>
</evidence>
<dbReference type="Pfam" id="PF00528">
    <property type="entry name" value="BPD_transp_1"/>
    <property type="match status" value="1"/>
</dbReference>
<comment type="function">
    <text evidence="10">Part of the ABC transporter complex MalEFGK involved in maltose/maltodextrin import. Probably responsible for the translocation of the substrate across the membrane.</text>
</comment>
<dbReference type="PANTHER" id="PTHR47314">
    <property type="entry name" value="MALTOSE/MALTODEXTRIN TRANSPORT SYSTEM PERMEASE PROTEIN MALF"/>
    <property type="match status" value="1"/>
</dbReference>
<comment type="caution">
    <text evidence="10">Lacks conserved residue(s) required for the propagation of feature annotation.</text>
</comment>
<keyword evidence="13" id="KW-1185">Reference proteome</keyword>
<keyword evidence="4 10" id="KW-1003">Cell membrane</keyword>
<dbReference type="GO" id="GO:1990060">
    <property type="term" value="C:maltose transport complex"/>
    <property type="evidence" value="ECO:0007669"/>
    <property type="project" value="TreeGrafter"/>
</dbReference>
<keyword evidence="5 10" id="KW-0762">Sugar transport</keyword>